<feature type="domain" description="Exostosin GT47" evidence="3">
    <location>
        <begin position="92"/>
        <end position="428"/>
    </location>
</feature>
<dbReference type="RefSeq" id="XP_006824459.1">
    <property type="nucleotide sequence ID" value="XM_006824396.1"/>
</dbReference>
<evidence type="ECO:0000256" key="2">
    <source>
        <dbReference type="SAM" id="Phobius"/>
    </source>
</evidence>
<dbReference type="InterPro" id="IPR040911">
    <property type="entry name" value="Exostosin_GT47"/>
</dbReference>
<sequence>MTICIRKYPYRLVIVVLTFFLVSWMMLFIKTGPVSRTTTSRYVQIGDDDSISTLNQPGFIPLINNRKLDGALQQNIPNVTFNTNKNGKHERNSPYKVYVYDLPPKFNVNLSDCVKKVDGCFHLDEKMFGMGSRLLRRDSQFSYRNTHQFSLEVILHHKILHSRYRTMNPKHADIFYIPFYPGLACFCRSFQKSSFDLDLLHKELWHYLTEKWPFFEMREPHAMALGKIEREHWSQRCGILKGNKYANRIQFIGIEEEYKTAYRSYFERNGQHVLVAPYPSYGHFIEGEEAHRNDFTKGAKYDRNVFVLMAASSRASHEVRKILQDQLTRTSKSYNTYVNTEEQYDGVWYVTPECGQNNAAWEQGTELFTVEWMRHSVFCLQPPGDSPTRKSFYDSVTAHCIPVIFLPEKARVKYPFQRLLNYSEFTVNFGLETFLLEKPDIVDLLRKIPEDYVIQLQNNLLNVSKRLQYSYPSNIDSDDAFQMILDELGAIYKLQV</sequence>
<dbReference type="PANTHER" id="PTHR11062:SF281">
    <property type="entry name" value="EXOSTOSIN-LIKE 2"/>
    <property type="match status" value="1"/>
</dbReference>
<dbReference type="Proteomes" id="UP000694865">
    <property type="component" value="Unplaced"/>
</dbReference>
<dbReference type="GeneID" id="100374655"/>
<evidence type="ECO:0000313" key="4">
    <source>
        <dbReference type="Proteomes" id="UP000694865"/>
    </source>
</evidence>
<reference evidence="5" key="1">
    <citation type="submission" date="2025-08" db="UniProtKB">
        <authorList>
            <consortium name="RefSeq"/>
        </authorList>
    </citation>
    <scope>IDENTIFICATION</scope>
    <source>
        <tissue evidence="5">Testes</tissue>
    </source>
</reference>
<dbReference type="InterPro" id="IPR004263">
    <property type="entry name" value="Exostosin"/>
</dbReference>
<accession>A0ABM0MWR8</accession>
<evidence type="ECO:0000259" key="3">
    <source>
        <dbReference type="Pfam" id="PF03016"/>
    </source>
</evidence>
<protein>
    <submittedName>
        <fullName evidence="5">Xyloglucan galactosyltransferase KATAMARI1-like</fullName>
    </submittedName>
</protein>
<comment type="similarity">
    <text evidence="1">Belongs to the glycosyltransferase 47 family.</text>
</comment>
<keyword evidence="2" id="KW-0472">Membrane</keyword>
<keyword evidence="2" id="KW-1133">Transmembrane helix</keyword>
<dbReference type="Pfam" id="PF03016">
    <property type="entry name" value="Exostosin_GT47"/>
    <property type="match status" value="1"/>
</dbReference>
<keyword evidence="2" id="KW-0812">Transmembrane</keyword>
<proteinExistence type="inferred from homology"/>
<organism evidence="4 5">
    <name type="scientific">Saccoglossus kowalevskii</name>
    <name type="common">Acorn worm</name>
    <dbReference type="NCBI Taxonomy" id="10224"/>
    <lineage>
        <taxon>Eukaryota</taxon>
        <taxon>Metazoa</taxon>
        <taxon>Hemichordata</taxon>
        <taxon>Enteropneusta</taxon>
        <taxon>Harrimaniidae</taxon>
        <taxon>Saccoglossus</taxon>
    </lineage>
</organism>
<gene>
    <name evidence="5" type="primary">LOC100374655</name>
</gene>
<name>A0ABM0MWR8_SACKO</name>
<keyword evidence="4" id="KW-1185">Reference proteome</keyword>
<feature type="transmembrane region" description="Helical" evidence="2">
    <location>
        <begin position="12"/>
        <end position="29"/>
    </location>
</feature>
<evidence type="ECO:0000256" key="1">
    <source>
        <dbReference type="ARBA" id="ARBA00010271"/>
    </source>
</evidence>
<dbReference type="PANTHER" id="PTHR11062">
    <property type="entry name" value="EXOSTOSIN HEPARAN SULFATE GLYCOSYLTRANSFERASE -RELATED"/>
    <property type="match status" value="1"/>
</dbReference>
<evidence type="ECO:0000313" key="5">
    <source>
        <dbReference type="RefSeq" id="XP_006824459.1"/>
    </source>
</evidence>